<dbReference type="GO" id="GO:0003735">
    <property type="term" value="F:structural constituent of ribosome"/>
    <property type="evidence" value="ECO:0007669"/>
    <property type="project" value="InterPro"/>
</dbReference>
<dbReference type="InterPro" id="IPR053709">
    <property type="entry name" value="eRP_eS24_sf"/>
</dbReference>
<keyword evidence="2" id="KW-0687">Ribonucleoprotein</keyword>
<dbReference type="InterPro" id="IPR001976">
    <property type="entry name" value="Ribosomal_eS24"/>
</dbReference>
<name>S7PXF2_MYOBR</name>
<dbReference type="Gene3D" id="3.30.70.3370">
    <property type="match status" value="1"/>
</dbReference>
<reference evidence="6 7" key="1">
    <citation type="journal article" date="2013" name="Nat. Commun.">
        <title>Genome analysis reveals insights into physiology and longevity of the Brandt's bat Myotis brandtii.</title>
        <authorList>
            <person name="Seim I."/>
            <person name="Fang X."/>
            <person name="Xiong Z."/>
            <person name="Lobanov A.V."/>
            <person name="Huang Z."/>
            <person name="Ma S."/>
            <person name="Feng Y."/>
            <person name="Turanov A.A."/>
            <person name="Zhu Y."/>
            <person name="Lenz T.L."/>
            <person name="Gerashchenko M.V."/>
            <person name="Fan D."/>
            <person name="Hee Yim S."/>
            <person name="Yao X."/>
            <person name="Jordan D."/>
            <person name="Xiong Y."/>
            <person name="Ma Y."/>
            <person name="Lyapunov A.N."/>
            <person name="Chen G."/>
            <person name="Kulakova O.I."/>
            <person name="Sun Y."/>
            <person name="Lee S.G."/>
            <person name="Bronson R.T."/>
            <person name="Moskalev A.A."/>
            <person name="Sunyaev S.R."/>
            <person name="Zhang G."/>
            <person name="Krogh A."/>
            <person name="Wang J."/>
            <person name="Gladyshev V.N."/>
        </authorList>
    </citation>
    <scope>NUCLEOTIDE SEQUENCE [LARGE SCALE GENOMIC DNA]</scope>
</reference>
<evidence type="ECO:0000256" key="3">
    <source>
        <dbReference type="ARBA" id="ARBA00035149"/>
    </source>
</evidence>
<evidence type="ECO:0000256" key="1">
    <source>
        <dbReference type="ARBA" id="ARBA00022980"/>
    </source>
</evidence>
<dbReference type="GO" id="GO:0044391">
    <property type="term" value="C:ribosomal subunit"/>
    <property type="evidence" value="ECO:0007669"/>
    <property type="project" value="UniProtKB-ARBA"/>
</dbReference>
<gene>
    <name evidence="6" type="ORF">D623_10029631</name>
</gene>
<evidence type="ECO:0000256" key="4">
    <source>
        <dbReference type="ARBA" id="ARBA00035458"/>
    </source>
</evidence>
<evidence type="ECO:0000256" key="5">
    <source>
        <dbReference type="SAM" id="MobiDB-lite"/>
    </source>
</evidence>
<evidence type="ECO:0000256" key="2">
    <source>
        <dbReference type="ARBA" id="ARBA00023274"/>
    </source>
</evidence>
<feature type="region of interest" description="Disordered" evidence="5">
    <location>
        <begin position="99"/>
        <end position="122"/>
    </location>
</feature>
<dbReference type="Pfam" id="PF01282">
    <property type="entry name" value="Ribosomal_S24e"/>
    <property type="match status" value="1"/>
</dbReference>
<evidence type="ECO:0000313" key="7">
    <source>
        <dbReference type="Proteomes" id="UP000052978"/>
    </source>
</evidence>
<dbReference type="AlphaFoldDB" id="S7PXF2"/>
<dbReference type="GO" id="GO:0006412">
    <property type="term" value="P:translation"/>
    <property type="evidence" value="ECO:0007669"/>
    <property type="project" value="InterPro"/>
</dbReference>
<dbReference type="InterPro" id="IPR012678">
    <property type="entry name" value="Ribosomal_uL23/eL15/eS24_sf"/>
</dbReference>
<dbReference type="Proteomes" id="UP000052978">
    <property type="component" value="Unassembled WGS sequence"/>
</dbReference>
<dbReference type="EMBL" id="KE163683">
    <property type="protein sequence ID" value="EPQ13247.1"/>
    <property type="molecule type" value="Genomic_DNA"/>
</dbReference>
<organism evidence="6 7">
    <name type="scientific">Myotis brandtii</name>
    <name type="common">Brandt's bat</name>
    <dbReference type="NCBI Taxonomy" id="109478"/>
    <lineage>
        <taxon>Eukaryota</taxon>
        <taxon>Metazoa</taxon>
        <taxon>Chordata</taxon>
        <taxon>Craniata</taxon>
        <taxon>Vertebrata</taxon>
        <taxon>Euteleostomi</taxon>
        <taxon>Mammalia</taxon>
        <taxon>Eutheria</taxon>
        <taxon>Laurasiatheria</taxon>
        <taxon>Chiroptera</taxon>
        <taxon>Yangochiroptera</taxon>
        <taxon>Vespertilionidae</taxon>
        <taxon>Myotis</taxon>
    </lineage>
</organism>
<dbReference type="SUPFAM" id="SSF54189">
    <property type="entry name" value="Ribosomal proteins S24e, L23 and L15e"/>
    <property type="match status" value="1"/>
</dbReference>
<sequence length="122" mass="14065">MNDTVTPWIRKYWLINYIVIDVLPPGEAVVAKTEIWDKLARFHLIFGVRTHFGGGKTTGFDIICDSLNVKKDEPKHKLARHDLQKKNTPRKQRMECKNRMKIRATGKANTGAKRRSKDSSMT</sequence>
<protein>
    <recommendedName>
        <fullName evidence="3">Small ribosomal subunit protein eS24</fullName>
    </recommendedName>
    <alternativeName>
        <fullName evidence="4">40S ribosomal protein S24</fullName>
    </alternativeName>
</protein>
<keyword evidence="1 6" id="KW-0689">Ribosomal protein</keyword>
<proteinExistence type="predicted"/>
<evidence type="ECO:0000313" key="6">
    <source>
        <dbReference type="EMBL" id="EPQ13247.1"/>
    </source>
</evidence>
<accession>S7PXF2</accession>
<keyword evidence="7" id="KW-1185">Reference proteome</keyword>
<dbReference type="PANTHER" id="PTHR10496">
    <property type="entry name" value="40S RIBOSOMAL PROTEIN S24"/>
    <property type="match status" value="1"/>
</dbReference>